<organism evidence="2 3">
    <name type="scientific">Sphingomonas morindae</name>
    <dbReference type="NCBI Taxonomy" id="1541170"/>
    <lineage>
        <taxon>Bacteria</taxon>
        <taxon>Pseudomonadati</taxon>
        <taxon>Pseudomonadota</taxon>
        <taxon>Alphaproteobacteria</taxon>
        <taxon>Sphingomonadales</taxon>
        <taxon>Sphingomonadaceae</taxon>
        <taxon>Sphingomonas</taxon>
    </lineage>
</organism>
<evidence type="ECO:0000256" key="1">
    <source>
        <dbReference type="SAM" id="SignalP"/>
    </source>
</evidence>
<dbReference type="InterPro" id="IPR030972">
    <property type="entry name" value="UrcA_uranyl"/>
</dbReference>
<feature type="chain" id="PRO_5045267829" evidence="1">
    <location>
        <begin position="28"/>
        <end position="94"/>
    </location>
</feature>
<keyword evidence="3" id="KW-1185">Reference proteome</keyword>
<dbReference type="NCBIfam" id="TIGR04433">
    <property type="entry name" value="UrcA_uranyl"/>
    <property type="match status" value="1"/>
</dbReference>
<evidence type="ECO:0000313" key="3">
    <source>
        <dbReference type="Proteomes" id="UP001056937"/>
    </source>
</evidence>
<reference evidence="2" key="1">
    <citation type="journal article" date="2022" name="Toxins">
        <title>Genomic Analysis of Sphingopyxis sp. USTB-05 for Biodegrading Cyanobacterial Hepatotoxins.</title>
        <authorList>
            <person name="Liu C."/>
            <person name="Xu Q."/>
            <person name="Zhao Z."/>
            <person name="Zhang H."/>
            <person name="Liu X."/>
            <person name="Yin C."/>
            <person name="Liu Y."/>
            <person name="Yan H."/>
        </authorList>
    </citation>
    <scope>NUCLEOTIDE SEQUENCE</scope>
    <source>
        <strain evidence="2">NBD5</strain>
    </source>
</reference>
<dbReference type="RefSeq" id="WP_252167982.1">
    <property type="nucleotide sequence ID" value="NZ_CP084930.1"/>
</dbReference>
<gene>
    <name evidence="2" type="ORF">LHA26_06915</name>
</gene>
<protein>
    <submittedName>
        <fullName evidence="2">UrcA family protein</fullName>
    </submittedName>
</protein>
<accession>A0ABY4XB29</accession>
<dbReference type="Proteomes" id="UP001056937">
    <property type="component" value="Chromosome 1"/>
</dbReference>
<dbReference type="EMBL" id="CP084930">
    <property type="protein sequence ID" value="USI74177.1"/>
    <property type="molecule type" value="Genomic_DNA"/>
</dbReference>
<proteinExistence type="predicted"/>
<sequence length="94" mass="9940">MSKILSRLLVAATAGVALLPLAAPAQAEDVRQVEVRFNDLNLQSSAGQALLHRRLSSATSTVCEETSALATQTCRLESLRRARAELAKKGVPAA</sequence>
<keyword evidence="1" id="KW-0732">Signal</keyword>
<name>A0ABY4XB29_9SPHN</name>
<evidence type="ECO:0000313" key="2">
    <source>
        <dbReference type="EMBL" id="USI74177.1"/>
    </source>
</evidence>
<feature type="signal peptide" evidence="1">
    <location>
        <begin position="1"/>
        <end position="27"/>
    </location>
</feature>